<evidence type="ECO:0000313" key="2">
    <source>
        <dbReference type="Proteomes" id="UP001403385"/>
    </source>
</evidence>
<accession>A0AAW9S896</accession>
<protein>
    <submittedName>
        <fullName evidence="1">Uncharacterized protein</fullName>
    </submittedName>
</protein>
<dbReference type="Proteomes" id="UP001403385">
    <property type="component" value="Unassembled WGS sequence"/>
</dbReference>
<gene>
    <name evidence="1" type="ORF">AAG747_06505</name>
</gene>
<organism evidence="1 2">
    <name type="scientific">Rapidithrix thailandica</name>
    <dbReference type="NCBI Taxonomy" id="413964"/>
    <lineage>
        <taxon>Bacteria</taxon>
        <taxon>Pseudomonadati</taxon>
        <taxon>Bacteroidota</taxon>
        <taxon>Cytophagia</taxon>
        <taxon>Cytophagales</taxon>
        <taxon>Flammeovirgaceae</taxon>
        <taxon>Rapidithrix</taxon>
    </lineage>
</organism>
<dbReference type="EMBL" id="JBDKWZ010000003">
    <property type="protein sequence ID" value="MEN7547548.1"/>
    <property type="molecule type" value="Genomic_DNA"/>
</dbReference>
<sequence length="85" mass="9484">MQPVEALSQQIRALYDELVIIPYLPVKEARHTFKDCLKALQTLINQQPCPQVNNALQSLYNSCKGVEPSTGAKKLFENLGNIIEG</sequence>
<proteinExistence type="predicted"/>
<reference evidence="1 2" key="1">
    <citation type="submission" date="2024-04" db="EMBL/GenBank/DDBJ databases">
        <title>Novel genus in family Flammeovirgaceae.</title>
        <authorList>
            <person name="Nguyen T.H."/>
            <person name="Vuong T.Q."/>
            <person name="Le H."/>
            <person name="Kim S.-G."/>
        </authorList>
    </citation>
    <scope>NUCLEOTIDE SEQUENCE [LARGE SCALE GENOMIC DNA]</scope>
    <source>
        <strain evidence="1 2">JCM 23209</strain>
    </source>
</reference>
<comment type="caution">
    <text evidence="1">The sequence shown here is derived from an EMBL/GenBank/DDBJ whole genome shotgun (WGS) entry which is preliminary data.</text>
</comment>
<dbReference type="AlphaFoldDB" id="A0AAW9S896"/>
<name>A0AAW9S896_9BACT</name>
<evidence type="ECO:0000313" key="1">
    <source>
        <dbReference type="EMBL" id="MEN7547548.1"/>
    </source>
</evidence>
<dbReference type="RefSeq" id="WP_346820580.1">
    <property type="nucleotide sequence ID" value="NZ_JBDKWZ010000003.1"/>
</dbReference>
<keyword evidence="2" id="KW-1185">Reference proteome</keyword>